<keyword evidence="1" id="KW-0175">Coiled coil</keyword>
<protein>
    <submittedName>
        <fullName evidence="2">Uncharacterized protein</fullName>
    </submittedName>
</protein>
<organism evidence="2 3">
    <name type="scientific">Fimbriiglobus ruber</name>
    <dbReference type="NCBI Taxonomy" id="1908690"/>
    <lineage>
        <taxon>Bacteria</taxon>
        <taxon>Pseudomonadati</taxon>
        <taxon>Planctomycetota</taxon>
        <taxon>Planctomycetia</taxon>
        <taxon>Gemmatales</taxon>
        <taxon>Gemmataceae</taxon>
        <taxon>Fimbriiglobus</taxon>
    </lineage>
</organism>
<dbReference type="Proteomes" id="UP000214646">
    <property type="component" value="Unassembled WGS sequence"/>
</dbReference>
<sequence length="134" mass="14925">MDYLVETKAAELRQLEVEINAEIERLEAEISAQAAEMRSRVNARERALQADLVRCVAGNPFYDGTFDPTWRTSVVMDLTAAIDAGRFDRLPILADALEEAGCDDYRILTHCRAETHARGCWVVERVLGKVGSAV</sequence>
<reference evidence="3" key="1">
    <citation type="submission" date="2017-06" db="EMBL/GenBank/DDBJ databases">
        <title>Genome analysis of Fimbriiglobus ruber SP5, the first member of the order Planctomycetales with confirmed chitinolytic capability.</title>
        <authorList>
            <person name="Ravin N.V."/>
            <person name="Rakitin A.L."/>
            <person name="Ivanova A.A."/>
            <person name="Beletsky A.V."/>
            <person name="Kulichevskaya I.S."/>
            <person name="Mardanov A.V."/>
            <person name="Dedysh S.N."/>
        </authorList>
    </citation>
    <scope>NUCLEOTIDE SEQUENCE [LARGE SCALE GENOMIC DNA]</scope>
    <source>
        <strain evidence="3">SP5</strain>
    </source>
</reference>
<dbReference type="AlphaFoldDB" id="A0A225E7E1"/>
<accession>A0A225E7E1</accession>
<evidence type="ECO:0000256" key="1">
    <source>
        <dbReference type="SAM" id="Coils"/>
    </source>
</evidence>
<evidence type="ECO:0000313" key="3">
    <source>
        <dbReference type="Proteomes" id="UP000214646"/>
    </source>
</evidence>
<comment type="caution">
    <text evidence="2">The sequence shown here is derived from an EMBL/GenBank/DDBJ whole genome shotgun (WGS) entry which is preliminary data.</text>
</comment>
<proteinExistence type="predicted"/>
<feature type="coiled-coil region" evidence="1">
    <location>
        <begin position="5"/>
        <end position="36"/>
    </location>
</feature>
<name>A0A225E7E1_9BACT</name>
<dbReference type="EMBL" id="NIDE01000002">
    <property type="protein sequence ID" value="OWK45429.1"/>
    <property type="molecule type" value="Genomic_DNA"/>
</dbReference>
<keyword evidence="3" id="KW-1185">Reference proteome</keyword>
<dbReference type="RefSeq" id="WP_238602504.1">
    <property type="nucleotide sequence ID" value="NZ_NIDE01000002.1"/>
</dbReference>
<gene>
    <name evidence="2" type="ORF">FRUB_01760</name>
</gene>
<evidence type="ECO:0000313" key="2">
    <source>
        <dbReference type="EMBL" id="OWK45429.1"/>
    </source>
</evidence>